<name>A0AAD5RCI6_PARTN</name>
<sequence length="144" mass="16342">MSTRRNRFDVHYVFRIFFDVSEVSPQEPNSQMHGEVLEELKSRMDEGREHCVTFGCPIHVCGEDIGLLRTNEMCICCRVDLKKLWAVISSISPILSPKAGAIFTVDPGIGDIYFYDDAKQMIAKRRIVGGEVTIIAENGWYILV</sequence>
<dbReference type="AlphaFoldDB" id="A0AAD5RCI6"/>
<reference evidence="1" key="1">
    <citation type="submission" date="2021-06" db="EMBL/GenBank/DDBJ databases">
        <title>Parelaphostrongylus tenuis whole genome reference sequence.</title>
        <authorList>
            <person name="Garwood T.J."/>
            <person name="Larsen P.A."/>
            <person name="Fountain-Jones N.M."/>
            <person name="Garbe J.R."/>
            <person name="Macchietto M.G."/>
            <person name="Kania S.A."/>
            <person name="Gerhold R.W."/>
            <person name="Richards J.E."/>
            <person name="Wolf T.M."/>
        </authorList>
    </citation>
    <scope>NUCLEOTIDE SEQUENCE</scope>
    <source>
        <strain evidence="1">MNPRO001-30</strain>
        <tissue evidence="1">Meninges</tissue>
    </source>
</reference>
<accession>A0AAD5RCI6</accession>
<dbReference type="EMBL" id="JAHQIW010007303">
    <property type="protein sequence ID" value="KAJ1373518.1"/>
    <property type="molecule type" value="Genomic_DNA"/>
</dbReference>
<comment type="caution">
    <text evidence="1">The sequence shown here is derived from an EMBL/GenBank/DDBJ whole genome shotgun (WGS) entry which is preliminary data.</text>
</comment>
<organism evidence="1 2">
    <name type="scientific">Parelaphostrongylus tenuis</name>
    <name type="common">Meningeal worm</name>
    <dbReference type="NCBI Taxonomy" id="148309"/>
    <lineage>
        <taxon>Eukaryota</taxon>
        <taxon>Metazoa</taxon>
        <taxon>Ecdysozoa</taxon>
        <taxon>Nematoda</taxon>
        <taxon>Chromadorea</taxon>
        <taxon>Rhabditida</taxon>
        <taxon>Rhabditina</taxon>
        <taxon>Rhabditomorpha</taxon>
        <taxon>Strongyloidea</taxon>
        <taxon>Metastrongylidae</taxon>
        <taxon>Parelaphostrongylus</taxon>
    </lineage>
</organism>
<protein>
    <submittedName>
        <fullName evidence="1">Uncharacterized protein</fullName>
    </submittedName>
</protein>
<evidence type="ECO:0000313" key="2">
    <source>
        <dbReference type="Proteomes" id="UP001196413"/>
    </source>
</evidence>
<gene>
    <name evidence="1" type="ORF">KIN20_035934</name>
</gene>
<dbReference type="Proteomes" id="UP001196413">
    <property type="component" value="Unassembled WGS sequence"/>
</dbReference>
<evidence type="ECO:0000313" key="1">
    <source>
        <dbReference type="EMBL" id="KAJ1373518.1"/>
    </source>
</evidence>
<proteinExistence type="predicted"/>
<keyword evidence="2" id="KW-1185">Reference proteome</keyword>